<sequence length="855" mass="92898">MNAQIGNRGTPPAETSGRRLSETGAVCDSPKVTRRQRACLKRRLHWPGNQGGASDRQSTLLRAARTAPSLGDWFFTESGQRDWVEAMELRSLAPNLPALLAEMGVSYDPERLALALKGREIELSSRAVQVATMLGGCIAAVAKDYTLGQLQQNEALRARQLCKTLSQLGPSFVKIGQALSSRPDLLPQVYLETLSELQDRLPPFPTEIALQLIEEDLGQPASAIMSIITPEPVAAASLGQVYRGKLRSTGEEVALKVQRPGIGEQICVDMVLLRRLMMAVDSTLPRLNLPIQIQPLTPLVDEFAGRLFGELDYIQEGLNAERFQELYGSVPRIKTPRIMWAHTARRVLCMEWIDGVKLTDKAAMAAAGLDIVDFVDVGIECTLRQLLESGLFHADPHPGNLLATRSGDLCYLDFGMMSEAPENARYAIIAHVVHLVNRDYEAMCRDYYTLEFMDRSVDTSPIAPALAAFFDDVLDRSVSQLNFKAIVDGLGGVLFKFPFRVPAYYALILRSLTVLEGLALQADKNYKLLGKAYPYMAKRLLIDPAPELRHSFQELVLTDSGRVRWNRIENLVAESSKSVGYDRSQLWRVADWIFGDPGAAVRKPVAAELARLIDSAVAEEVRARLLRQTNNPQLVQRLAPMQPGEAQAAQRARSLYTSLMHSMGRDTPPLLQGSGSGVPDAQQVLQQVQAQLQAAWPQLRGLADMPGALEMRAELLAALSRRFFARTIKMILGSQAPKEGAQQSPITASNPRSAALQRAAAAQVRAASTGANTGISSPTVTTLPASLAQAAGAQGKTAASSKNTRALLRPGKAAAATGTASVSGMSQQRMVVLKALGEAPAPLPDAVKSVEVEVL</sequence>
<name>A0AAV1IKM8_9CHLO</name>
<dbReference type="GO" id="GO:0005524">
    <property type="term" value="F:ATP binding"/>
    <property type="evidence" value="ECO:0007669"/>
    <property type="project" value="InterPro"/>
</dbReference>
<organism evidence="4 5">
    <name type="scientific">Coccomyxa viridis</name>
    <dbReference type="NCBI Taxonomy" id="1274662"/>
    <lineage>
        <taxon>Eukaryota</taxon>
        <taxon>Viridiplantae</taxon>
        <taxon>Chlorophyta</taxon>
        <taxon>core chlorophytes</taxon>
        <taxon>Trebouxiophyceae</taxon>
        <taxon>Trebouxiophyceae incertae sedis</taxon>
        <taxon>Coccomyxaceae</taxon>
        <taxon>Coccomyxa</taxon>
    </lineage>
</organism>
<evidence type="ECO:0000256" key="2">
    <source>
        <dbReference type="SAM" id="MobiDB-lite"/>
    </source>
</evidence>
<evidence type="ECO:0000313" key="5">
    <source>
        <dbReference type="Proteomes" id="UP001314263"/>
    </source>
</evidence>
<dbReference type="PANTHER" id="PTHR10566:SF128">
    <property type="entry name" value="UBIB DOMAIN CONTAINING KINASE"/>
    <property type="match status" value="1"/>
</dbReference>
<evidence type="ECO:0000256" key="1">
    <source>
        <dbReference type="ARBA" id="ARBA00009670"/>
    </source>
</evidence>
<feature type="domain" description="Protein kinase" evidence="3">
    <location>
        <begin position="227"/>
        <end position="563"/>
    </location>
</feature>
<gene>
    <name evidence="4" type="ORF">CVIRNUC_009804</name>
</gene>
<evidence type="ECO:0000259" key="3">
    <source>
        <dbReference type="PROSITE" id="PS50011"/>
    </source>
</evidence>
<dbReference type="PANTHER" id="PTHR10566">
    <property type="entry name" value="CHAPERONE-ACTIVITY OF BC1 COMPLEX CABC1 -RELATED"/>
    <property type="match status" value="1"/>
</dbReference>
<dbReference type="InterPro" id="IPR050154">
    <property type="entry name" value="UbiB_kinase"/>
</dbReference>
<protein>
    <recommendedName>
        <fullName evidence="3">Protein kinase domain-containing protein</fullName>
    </recommendedName>
</protein>
<dbReference type="InterPro" id="IPR011009">
    <property type="entry name" value="Kinase-like_dom_sf"/>
</dbReference>
<dbReference type="PROSITE" id="PS50011">
    <property type="entry name" value="PROTEIN_KINASE_DOM"/>
    <property type="match status" value="1"/>
</dbReference>
<dbReference type="SUPFAM" id="SSF56112">
    <property type="entry name" value="Protein kinase-like (PK-like)"/>
    <property type="match status" value="1"/>
</dbReference>
<dbReference type="InterPro" id="IPR000719">
    <property type="entry name" value="Prot_kinase_dom"/>
</dbReference>
<dbReference type="CDD" id="cd05121">
    <property type="entry name" value="ABC1_ADCK3-like"/>
    <property type="match status" value="1"/>
</dbReference>
<dbReference type="InterPro" id="IPR004147">
    <property type="entry name" value="ABC1_dom"/>
</dbReference>
<comment type="caution">
    <text evidence="4">The sequence shown here is derived from an EMBL/GenBank/DDBJ whole genome shotgun (WGS) entry which is preliminary data.</text>
</comment>
<accession>A0AAV1IKM8</accession>
<proteinExistence type="inferred from homology"/>
<reference evidence="4 5" key="1">
    <citation type="submission" date="2023-10" db="EMBL/GenBank/DDBJ databases">
        <authorList>
            <person name="Maclean D."/>
            <person name="Macfadyen A."/>
        </authorList>
    </citation>
    <scope>NUCLEOTIDE SEQUENCE [LARGE SCALE GENOMIC DNA]</scope>
</reference>
<dbReference type="AlphaFoldDB" id="A0AAV1IKM8"/>
<dbReference type="Proteomes" id="UP001314263">
    <property type="component" value="Unassembled WGS sequence"/>
</dbReference>
<dbReference type="GO" id="GO:0004672">
    <property type="term" value="F:protein kinase activity"/>
    <property type="evidence" value="ECO:0007669"/>
    <property type="project" value="InterPro"/>
</dbReference>
<comment type="similarity">
    <text evidence="1">Belongs to the protein kinase superfamily. ADCK protein kinase family.</text>
</comment>
<dbReference type="EMBL" id="CAUYUE010000015">
    <property type="protein sequence ID" value="CAK0786590.1"/>
    <property type="molecule type" value="Genomic_DNA"/>
</dbReference>
<dbReference type="Pfam" id="PF03109">
    <property type="entry name" value="ABC1"/>
    <property type="match status" value="1"/>
</dbReference>
<feature type="region of interest" description="Disordered" evidence="2">
    <location>
        <begin position="1"/>
        <end position="28"/>
    </location>
</feature>
<evidence type="ECO:0000313" key="4">
    <source>
        <dbReference type="EMBL" id="CAK0786590.1"/>
    </source>
</evidence>
<keyword evidence="5" id="KW-1185">Reference proteome</keyword>